<evidence type="ECO:0000313" key="2">
    <source>
        <dbReference type="Proteomes" id="UP000179734"/>
    </source>
</evidence>
<reference evidence="1 2" key="1">
    <citation type="submission" date="2016-10" db="EMBL/GenBank/DDBJ databases">
        <title>Genome sequence of Mycobacterium talmonii.</title>
        <authorList>
            <person name="Greninger A.L."/>
            <person name="Elliott B."/>
            <person name="Vasireddy S."/>
            <person name="Vasireddy R."/>
        </authorList>
    </citation>
    <scope>NUCLEOTIDE SEQUENCE [LARGE SCALE GENOMIC DNA]</scope>
    <source>
        <strain evidence="2">NE-TNMC-100812</strain>
    </source>
</reference>
<proteinExistence type="predicted"/>
<sequence length="72" mass="8229">MSLFLDGIQPLDDLPDVVVLFFYFSTKQGGVMAAPRTQGEVVCFLLNSVSQLMRMSDVLVDVLQRLFNLRWF</sequence>
<dbReference type="EMBL" id="MLQM01000240">
    <property type="protein sequence ID" value="OHU92281.1"/>
    <property type="molecule type" value="Genomic_DNA"/>
</dbReference>
<keyword evidence="2" id="KW-1185">Reference proteome</keyword>
<name>A0A1S1MYW3_9MYCO</name>
<gene>
    <name evidence="1" type="ORF">BKN37_25300</name>
</gene>
<dbReference type="Proteomes" id="UP000179734">
    <property type="component" value="Unassembled WGS sequence"/>
</dbReference>
<protein>
    <submittedName>
        <fullName evidence="1">Uncharacterized protein</fullName>
    </submittedName>
</protein>
<evidence type="ECO:0000313" key="1">
    <source>
        <dbReference type="EMBL" id="OHU92281.1"/>
    </source>
</evidence>
<accession>A0A1S1MYW3</accession>
<dbReference type="AlphaFoldDB" id="A0A1S1MYW3"/>
<comment type="caution">
    <text evidence="1">The sequence shown here is derived from an EMBL/GenBank/DDBJ whole genome shotgun (WGS) entry which is preliminary data.</text>
</comment>
<organism evidence="1 2">
    <name type="scientific">Mycobacterium talmoniae</name>
    <dbReference type="NCBI Taxonomy" id="1858794"/>
    <lineage>
        <taxon>Bacteria</taxon>
        <taxon>Bacillati</taxon>
        <taxon>Actinomycetota</taxon>
        <taxon>Actinomycetes</taxon>
        <taxon>Mycobacteriales</taxon>
        <taxon>Mycobacteriaceae</taxon>
        <taxon>Mycobacterium</taxon>
    </lineage>
</organism>